<evidence type="ECO:0000313" key="1">
    <source>
        <dbReference type="EMBL" id="ATZ25546.1"/>
    </source>
</evidence>
<protein>
    <submittedName>
        <fullName evidence="1">Uncharacterized protein</fullName>
    </submittedName>
</protein>
<accession>A0A2K8PFL2</accession>
<dbReference type="KEGG" id="slx:SLAV_18580"/>
<dbReference type="EMBL" id="CP024985">
    <property type="protein sequence ID" value="ATZ25546.1"/>
    <property type="molecule type" value="Genomic_DNA"/>
</dbReference>
<evidence type="ECO:0000313" key="2">
    <source>
        <dbReference type="Proteomes" id="UP000231791"/>
    </source>
</evidence>
<sequence length="53" mass="5628">MDTKKLITGVLTVFVLFVIITQPKRAAEMVGIGFQGLSDAATGIGEFITELVS</sequence>
<organism evidence="1 2">
    <name type="scientific">Streptomyces lavendulae subsp. lavendulae</name>
    <dbReference type="NCBI Taxonomy" id="58340"/>
    <lineage>
        <taxon>Bacteria</taxon>
        <taxon>Bacillati</taxon>
        <taxon>Actinomycetota</taxon>
        <taxon>Actinomycetes</taxon>
        <taxon>Kitasatosporales</taxon>
        <taxon>Streptomycetaceae</taxon>
        <taxon>Streptomyces</taxon>
    </lineage>
</organism>
<reference evidence="1 2" key="1">
    <citation type="submission" date="2017-11" db="EMBL/GenBank/DDBJ databases">
        <title>Complete genome sequence of Streptomyces lavendulae subsp. lavendulae CCM 3239 (formerly 'Streptomyces aureofaciens CCM 3239'), the producer of the angucycline-type antibiotic auricin.</title>
        <authorList>
            <person name="Busche T."/>
            <person name="Novakova R."/>
            <person name="Al'Dilaimi A."/>
            <person name="Homerova D."/>
            <person name="Feckova L."/>
            <person name="Rezuchova B."/>
            <person name="Mingyar E."/>
            <person name="Csolleiova D."/>
            <person name="Bekeova C."/>
            <person name="Winkler A."/>
            <person name="Sevcikova B."/>
            <person name="Kalinowski J."/>
            <person name="Kormanec J."/>
            <person name="Ruckert C."/>
        </authorList>
    </citation>
    <scope>NUCLEOTIDE SEQUENCE [LARGE SCALE GENOMIC DNA]</scope>
    <source>
        <strain evidence="1 2">CCM 3239</strain>
    </source>
</reference>
<dbReference type="GeneID" id="49384751"/>
<dbReference type="RefSeq" id="WP_167456797.1">
    <property type="nucleotide sequence ID" value="NZ_BSRN01000006.1"/>
</dbReference>
<gene>
    <name evidence="1" type="ORF">SLAV_18580</name>
</gene>
<proteinExistence type="predicted"/>
<dbReference type="AlphaFoldDB" id="A0A2K8PFL2"/>
<keyword evidence="2" id="KW-1185">Reference proteome</keyword>
<name>A0A2K8PFL2_STRLA</name>
<dbReference type="Proteomes" id="UP000231791">
    <property type="component" value="Chromosome"/>
</dbReference>